<reference evidence="2" key="1">
    <citation type="journal article" date="2020" name="Phytopathology">
        <title>Genome sequence of the chestnut blight fungus Cryphonectria parasitica EP155: A fundamental resource for an archetypical invasive plant pathogen.</title>
        <authorList>
            <person name="Crouch J.A."/>
            <person name="Dawe A."/>
            <person name="Aerts A."/>
            <person name="Barry K."/>
            <person name="Churchill A.C.L."/>
            <person name="Grimwood J."/>
            <person name="Hillman B."/>
            <person name="Milgroom M.G."/>
            <person name="Pangilinan J."/>
            <person name="Smith M."/>
            <person name="Salamov A."/>
            <person name="Schmutz J."/>
            <person name="Yadav J."/>
            <person name="Grigoriev I.V."/>
            <person name="Nuss D."/>
        </authorList>
    </citation>
    <scope>NUCLEOTIDE SEQUENCE</scope>
    <source>
        <strain evidence="2">EP155</strain>
    </source>
</reference>
<dbReference type="Proteomes" id="UP000803844">
    <property type="component" value="Unassembled WGS sequence"/>
</dbReference>
<evidence type="ECO:0000256" key="1">
    <source>
        <dbReference type="SAM" id="MobiDB-lite"/>
    </source>
</evidence>
<name>A0A9P5CPH3_CRYP1</name>
<sequence length="287" mass="30258">MFSSLGTKIAMKKLGIPKDALNFTSPAAADTTPPRRASKRGTRSNTIDGDEAAAGGEAGGEEQKSWPKWMTAKSLPMTVQPWLSPAPPPVPVAAEPPRVGDVAPADQDGKLVVGRGRKVVVVFLRCVGCAFAQNTFLSLRELSNKLSNSNITCIAISHASPAATKKWLDLIGGPWKVQVLIDEDRAIYAAWGLGVSTVWYYFNPATQAAAWREKGWLGAKVAASVGRRAAANLTGEDGGDGVPGMGNKWQQGGAFAVDERGVVVWGGKARSADDLMDLEAGFKALVG</sequence>
<proteinExistence type="predicted"/>
<dbReference type="SUPFAM" id="SSF52833">
    <property type="entry name" value="Thioredoxin-like"/>
    <property type="match status" value="1"/>
</dbReference>
<gene>
    <name evidence="2" type="ORF">M406DRAFT_260138</name>
</gene>
<protein>
    <recommendedName>
        <fullName evidence="4">Alkyl hydroperoxide reductase subunit C/ Thiol specific antioxidant domain-containing protein</fullName>
    </recommendedName>
</protein>
<feature type="region of interest" description="Disordered" evidence="1">
    <location>
        <begin position="20"/>
        <end position="66"/>
    </location>
</feature>
<dbReference type="PANTHER" id="PTHR42336">
    <property type="entry name" value="THIOREDOXIN DOMAIN-CONTAINING PROTEIN-RELATED"/>
    <property type="match status" value="1"/>
</dbReference>
<keyword evidence="3" id="KW-1185">Reference proteome</keyword>
<evidence type="ECO:0000313" key="2">
    <source>
        <dbReference type="EMBL" id="KAF3765171.1"/>
    </source>
</evidence>
<evidence type="ECO:0008006" key="4">
    <source>
        <dbReference type="Google" id="ProtNLM"/>
    </source>
</evidence>
<accession>A0A9P5CPH3</accession>
<dbReference type="Gene3D" id="3.40.30.10">
    <property type="entry name" value="Glutaredoxin"/>
    <property type="match status" value="1"/>
</dbReference>
<dbReference type="RefSeq" id="XP_040776132.1">
    <property type="nucleotide sequence ID" value="XM_040917344.1"/>
</dbReference>
<comment type="caution">
    <text evidence="2">The sequence shown here is derived from an EMBL/GenBank/DDBJ whole genome shotgun (WGS) entry which is preliminary data.</text>
</comment>
<dbReference type="InterPro" id="IPR032801">
    <property type="entry name" value="PXL2A/B/C"/>
</dbReference>
<dbReference type="AlphaFoldDB" id="A0A9P5CPH3"/>
<dbReference type="GeneID" id="63834473"/>
<dbReference type="PANTHER" id="PTHR42336:SF1">
    <property type="entry name" value="ALKYL HYDROPEROXIDE REDUCTASE SUBUNIT C_ THIOL SPECIFIC ANTIOXIDANT DOMAIN-CONTAINING PROTEIN"/>
    <property type="match status" value="1"/>
</dbReference>
<dbReference type="OrthoDB" id="40334at2759"/>
<feature type="compositionally biased region" description="Low complexity" evidence="1">
    <location>
        <begin position="24"/>
        <end position="35"/>
    </location>
</feature>
<evidence type="ECO:0000313" key="3">
    <source>
        <dbReference type="Proteomes" id="UP000803844"/>
    </source>
</evidence>
<dbReference type="EMBL" id="MU032348">
    <property type="protein sequence ID" value="KAF3765171.1"/>
    <property type="molecule type" value="Genomic_DNA"/>
</dbReference>
<organism evidence="2 3">
    <name type="scientific">Cryphonectria parasitica (strain ATCC 38755 / EP155)</name>
    <dbReference type="NCBI Taxonomy" id="660469"/>
    <lineage>
        <taxon>Eukaryota</taxon>
        <taxon>Fungi</taxon>
        <taxon>Dikarya</taxon>
        <taxon>Ascomycota</taxon>
        <taxon>Pezizomycotina</taxon>
        <taxon>Sordariomycetes</taxon>
        <taxon>Sordariomycetidae</taxon>
        <taxon>Diaporthales</taxon>
        <taxon>Cryphonectriaceae</taxon>
        <taxon>Cryphonectria-Endothia species complex</taxon>
        <taxon>Cryphonectria</taxon>
    </lineage>
</organism>
<dbReference type="InterPro" id="IPR036249">
    <property type="entry name" value="Thioredoxin-like_sf"/>
</dbReference>
<dbReference type="Pfam" id="PF13911">
    <property type="entry name" value="AhpC-TSA_2"/>
    <property type="match status" value="1"/>
</dbReference>